<protein>
    <submittedName>
        <fullName evidence="2">Uncharacterized protein</fullName>
    </submittedName>
</protein>
<gene>
    <name evidence="2" type="ORF">SDC9_139574</name>
</gene>
<feature type="compositionally biased region" description="Polar residues" evidence="1">
    <location>
        <begin position="49"/>
        <end position="58"/>
    </location>
</feature>
<evidence type="ECO:0000313" key="2">
    <source>
        <dbReference type="EMBL" id="MPM92439.1"/>
    </source>
</evidence>
<organism evidence="2">
    <name type="scientific">bioreactor metagenome</name>
    <dbReference type="NCBI Taxonomy" id="1076179"/>
    <lineage>
        <taxon>unclassified sequences</taxon>
        <taxon>metagenomes</taxon>
        <taxon>ecological metagenomes</taxon>
    </lineage>
</organism>
<accession>A0A645DT29</accession>
<sequence length="58" mass="6799">MDTISNYVDSVFEKLPNTPELLEQKQAMLTKMQDKYNPTESRRKKRARGNQQRPSGSR</sequence>
<proteinExistence type="predicted"/>
<dbReference type="AlphaFoldDB" id="A0A645DT29"/>
<feature type="region of interest" description="Disordered" evidence="1">
    <location>
        <begin position="28"/>
        <end position="58"/>
    </location>
</feature>
<comment type="caution">
    <text evidence="2">The sequence shown here is derived from an EMBL/GenBank/DDBJ whole genome shotgun (WGS) entry which is preliminary data.</text>
</comment>
<reference evidence="2" key="1">
    <citation type="submission" date="2019-08" db="EMBL/GenBank/DDBJ databases">
        <authorList>
            <person name="Kucharzyk K."/>
            <person name="Murdoch R.W."/>
            <person name="Higgins S."/>
            <person name="Loffler F."/>
        </authorList>
    </citation>
    <scope>NUCLEOTIDE SEQUENCE</scope>
</reference>
<name>A0A645DT29_9ZZZZ</name>
<evidence type="ECO:0000256" key="1">
    <source>
        <dbReference type="SAM" id="MobiDB-lite"/>
    </source>
</evidence>
<dbReference type="EMBL" id="VSSQ01039376">
    <property type="protein sequence ID" value="MPM92439.1"/>
    <property type="molecule type" value="Genomic_DNA"/>
</dbReference>